<dbReference type="AlphaFoldDB" id="A0A8J3TM89"/>
<evidence type="ECO:0000256" key="1">
    <source>
        <dbReference type="SAM" id="Phobius"/>
    </source>
</evidence>
<keyword evidence="1" id="KW-0812">Transmembrane</keyword>
<reference evidence="2 3" key="1">
    <citation type="submission" date="2021-01" db="EMBL/GenBank/DDBJ databases">
        <title>Whole genome shotgun sequence of Planotetraspora mira NBRC 15435.</title>
        <authorList>
            <person name="Komaki H."/>
            <person name="Tamura T."/>
        </authorList>
    </citation>
    <scope>NUCLEOTIDE SEQUENCE [LARGE SCALE GENOMIC DNA]</scope>
    <source>
        <strain evidence="2 3">NBRC 15435</strain>
    </source>
</reference>
<gene>
    <name evidence="2" type="ORF">Pmi06nite_18240</name>
</gene>
<evidence type="ECO:0000313" key="3">
    <source>
        <dbReference type="Proteomes" id="UP000650628"/>
    </source>
</evidence>
<feature type="transmembrane region" description="Helical" evidence="1">
    <location>
        <begin position="12"/>
        <end position="31"/>
    </location>
</feature>
<proteinExistence type="predicted"/>
<organism evidence="2 3">
    <name type="scientific">Planotetraspora mira</name>
    <dbReference type="NCBI Taxonomy" id="58121"/>
    <lineage>
        <taxon>Bacteria</taxon>
        <taxon>Bacillati</taxon>
        <taxon>Actinomycetota</taxon>
        <taxon>Actinomycetes</taxon>
        <taxon>Streptosporangiales</taxon>
        <taxon>Streptosporangiaceae</taxon>
        <taxon>Planotetraspora</taxon>
    </lineage>
</organism>
<evidence type="ECO:0000313" key="2">
    <source>
        <dbReference type="EMBL" id="GII28382.1"/>
    </source>
</evidence>
<comment type="caution">
    <text evidence="2">The sequence shown here is derived from an EMBL/GenBank/DDBJ whole genome shotgun (WGS) entry which is preliminary data.</text>
</comment>
<keyword evidence="1" id="KW-1133">Transmembrane helix</keyword>
<sequence>MAVCVVPANVDPVVWVVVWVVWFVCVVVRVVRTTTGPVVWVVVRVVRTSTGAVVRVVRTNTGVGVERTYTVRVAGTPTWAKTPRTTEAPERGVAVVTTGTQSNCGHGVVKHCLGAGTQV</sequence>
<dbReference type="EMBL" id="BOOO01000009">
    <property type="protein sequence ID" value="GII28382.1"/>
    <property type="molecule type" value="Genomic_DNA"/>
</dbReference>
<protein>
    <submittedName>
        <fullName evidence="2">Uncharacterized protein</fullName>
    </submittedName>
</protein>
<accession>A0A8J3TM89</accession>
<keyword evidence="3" id="KW-1185">Reference proteome</keyword>
<dbReference type="Proteomes" id="UP000650628">
    <property type="component" value="Unassembled WGS sequence"/>
</dbReference>
<keyword evidence="1" id="KW-0472">Membrane</keyword>
<name>A0A8J3TM89_9ACTN</name>